<evidence type="ECO:0000259" key="3">
    <source>
        <dbReference type="PROSITE" id="PS50234"/>
    </source>
</evidence>
<dbReference type="InterPro" id="IPR029062">
    <property type="entry name" value="Class_I_gatase-like"/>
</dbReference>
<dbReference type="InterPro" id="IPR010768">
    <property type="entry name" value="GATase1-like"/>
</dbReference>
<dbReference type="Pfam" id="PF13519">
    <property type="entry name" value="VWA_2"/>
    <property type="match status" value="1"/>
</dbReference>
<sequence>MGFQIEYPLMLLLVIPVIVSLLLYWKSKKKKGKKEYIIFSLRSLVYLFLILALTVPSVLYPVKGLHTVFLVDQSDSVKRMETEILSAVNEAVKGKHKDDHYSIVTFANKPKLEKSFTNELDTISQLSINDEPQFTNLEEGIKFASNYIPGNKKGRIVLLSDGLETNGNSLRQSQFAKDSNIELDIIPFQSPTVEDVSINSFYTPQMSFEGETVPLQVLLESNYDTDATLIITRNEETIVKEEIAVAKGTNQFTYQFLISDPGMYTFKAEVFPHDDQIVENNVSHALTQVSGQPKILMVDREGEGENVYQALHSSGWNVDRILPELLPTNLSGFLDYESIIFHNISGHQISGSQMELTETAVRDFGVGFIMTGGNESYGLGGYFKTPVERILPVEMDLKGKKEVPSLGLIIVLDRSGSMMGEKFDLAKEAAARSVELLKEGDTFGFIAFDTESWQIVDTEPIKDKEEVMNTIRSTALGGGTDIYPALEEAYQQLNEMDLKRKHIILLTDGQSPNGAYDEIIDEGLSNNVTLSTVAIGGDADLNLLEELATLGTGRFYEVYDATSIPSILSRETALTTKTYIEDNPHVPTVYGGYVWSSRFQHGTPFLNAYVATTLKPRAEMIIESEKEDPILARMNYGLGRSIAWTSDVSGAWSGGFPSWEEWSGFWNDMVTWSLPSYNKGSYFFSSFIEGGKVSLKVDSADDSLLPLTISVSNNKGEIIEDISSKMVGPGQYELEFSALPDIYFLNVTQEEEGEVVSTFKSGIVVPFSTEFEQRPVNSELLETLSSNMNGQMLEQPQDAFRPWHKNLYTSQNVWIPFVILAFFLFIFEIFIRRFGLFSFTFRKNTEKAKKNIHSATKLKPKRMHKAKQTTQREEPNIDLPKKIMQKETIAKEESTTADDRMNQLLKAKNRKRK</sequence>
<organism evidence="4 5">
    <name type="scientific">Sutcliffiella rhizosphaerae</name>
    <dbReference type="NCBI Taxonomy" id="2880967"/>
    <lineage>
        <taxon>Bacteria</taxon>
        <taxon>Bacillati</taxon>
        <taxon>Bacillota</taxon>
        <taxon>Bacilli</taxon>
        <taxon>Bacillales</taxon>
        <taxon>Bacillaceae</taxon>
        <taxon>Sutcliffiella</taxon>
    </lineage>
</organism>
<feature type="transmembrane region" description="Helical" evidence="2">
    <location>
        <begin position="6"/>
        <end position="25"/>
    </location>
</feature>
<dbReference type="InterPro" id="IPR036465">
    <property type="entry name" value="vWFA_dom_sf"/>
</dbReference>
<dbReference type="PANTHER" id="PTHR37947:SF2">
    <property type="entry name" value="VON WILLEBRAND FACTOR TYPE A"/>
    <property type="match status" value="1"/>
</dbReference>
<dbReference type="PROSITE" id="PS50234">
    <property type="entry name" value="VWFA"/>
    <property type="match status" value="1"/>
</dbReference>
<dbReference type="Gene3D" id="3.40.50.880">
    <property type="match status" value="1"/>
</dbReference>
<dbReference type="EMBL" id="CAKJTJ010000015">
    <property type="protein sequence ID" value="CAG9621986.1"/>
    <property type="molecule type" value="Genomic_DNA"/>
</dbReference>
<keyword evidence="5" id="KW-1185">Reference proteome</keyword>
<protein>
    <recommendedName>
        <fullName evidence="3">VWFA domain-containing protein</fullName>
    </recommendedName>
</protein>
<keyword evidence="2" id="KW-0812">Transmembrane</keyword>
<evidence type="ECO:0000313" key="4">
    <source>
        <dbReference type="EMBL" id="CAG9621986.1"/>
    </source>
</evidence>
<dbReference type="PANTHER" id="PTHR37947">
    <property type="entry name" value="BLL2462 PROTEIN"/>
    <property type="match status" value="1"/>
</dbReference>
<dbReference type="Gene3D" id="3.40.50.410">
    <property type="entry name" value="von Willebrand factor, type A domain"/>
    <property type="match status" value="2"/>
</dbReference>
<dbReference type="Pfam" id="PF00092">
    <property type="entry name" value="VWA"/>
    <property type="match status" value="1"/>
</dbReference>
<gene>
    <name evidence="4" type="ORF">BACCIP111883_02777</name>
</gene>
<evidence type="ECO:0000256" key="2">
    <source>
        <dbReference type="SAM" id="Phobius"/>
    </source>
</evidence>
<accession>A0ABM8YQ18</accession>
<dbReference type="Proteomes" id="UP000789833">
    <property type="component" value="Unassembled WGS sequence"/>
</dbReference>
<evidence type="ECO:0000313" key="5">
    <source>
        <dbReference type="Proteomes" id="UP000789833"/>
    </source>
</evidence>
<keyword evidence="2" id="KW-0472">Membrane</keyword>
<dbReference type="SUPFAM" id="SSF52317">
    <property type="entry name" value="Class I glutamine amidotransferase-like"/>
    <property type="match status" value="1"/>
</dbReference>
<dbReference type="SUPFAM" id="SSF53300">
    <property type="entry name" value="vWA-like"/>
    <property type="match status" value="2"/>
</dbReference>
<reference evidence="4 5" key="1">
    <citation type="submission" date="2021-10" db="EMBL/GenBank/DDBJ databases">
        <authorList>
            <person name="Criscuolo A."/>
        </authorList>
    </citation>
    <scope>NUCLEOTIDE SEQUENCE [LARGE SCALE GENOMIC DNA]</scope>
    <source>
        <strain evidence="5">CIP 111883</strain>
    </source>
</reference>
<feature type="compositionally biased region" description="Basic and acidic residues" evidence="1">
    <location>
        <begin position="870"/>
        <end position="901"/>
    </location>
</feature>
<dbReference type="RefSeq" id="WP_230502053.1">
    <property type="nucleotide sequence ID" value="NZ_CAKJTJ010000015.1"/>
</dbReference>
<feature type="region of interest" description="Disordered" evidence="1">
    <location>
        <begin position="860"/>
        <end position="913"/>
    </location>
</feature>
<feature type="domain" description="VWFA" evidence="3">
    <location>
        <begin position="407"/>
        <end position="571"/>
    </location>
</feature>
<feature type="transmembrane region" description="Helical" evidence="2">
    <location>
        <begin position="37"/>
        <end position="60"/>
    </location>
</feature>
<evidence type="ECO:0000256" key="1">
    <source>
        <dbReference type="SAM" id="MobiDB-lite"/>
    </source>
</evidence>
<name>A0ABM8YQ18_9BACI</name>
<dbReference type="Pfam" id="PF07090">
    <property type="entry name" value="GATase1_like"/>
    <property type="match status" value="1"/>
</dbReference>
<dbReference type="InterPro" id="IPR002035">
    <property type="entry name" value="VWF_A"/>
</dbReference>
<dbReference type="SMART" id="SM00327">
    <property type="entry name" value="VWA"/>
    <property type="match status" value="2"/>
</dbReference>
<feature type="transmembrane region" description="Helical" evidence="2">
    <location>
        <begin position="813"/>
        <end position="831"/>
    </location>
</feature>
<dbReference type="CDD" id="cd00198">
    <property type="entry name" value="vWFA"/>
    <property type="match status" value="2"/>
</dbReference>
<keyword evidence="2" id="KW-1133">Transmembrane helix</keyword>
<proteinExistence type="predicted"/>
<comment type="caution">
    <text evidence="4">The sequence shown here is derived from an EMBL/GenBank/DDBJ whole genome shotgun (WGS) entry which is preliminary data.</text>
</comment>